<keyword evidence="4" id="KW-1185">Reference proteome</keyword>
<keyword evidence="2" id="KW-0808">Transferase</keyword>
<reference evidence="3" key="1">
    <citation type="journal article" date="2022" name="Plant J.">
        <title>Strategies of tolerance reflected in two North American maple genomes.</title>
        <authorList>
            <person name="McEvoy S.L."/>
            <person name="Sezen U.U."/>
            <person name="Trouern-Trend A."/>
            <person name="McMahon S.M."/>
            <person name="Schaberg P.G."/>
            <person name="Yang J."/>
            <person name="Wegrzyn J.L."/>
            <person name="Swenson N.G."/>
        </authorList>
    </citation>
    <scope>NUCLEOTIDE SEQUENCE</scope>
    <source>
        <strain evidence="3">NS2018</strain>
    </source>
</reference>
<dbReference type="EMBL" id="JAUESC010000385">
    <property type="protein sequence ID" value="KAK0580201.1"/>
    <property type="molecule type" value="Genomic_DNA"/>
</dbReference>
<dbReference type="SUPFAM" id="SSF53756">
    <property type="entry name" value="UDP-Glycosyltransferase/glycogen phosphorylase"/>
    <property type="match status" value="1"/>
</dbReference>
<dbReference type="InterPro" id="IPR050481">
    <property type="entry name" value="UDP-glycosyltransf_plant"/>
</dbReference>
<dbReference type="Gene3D" id="3.40.50.2000">
    <property type="entry name" value="Glycogen Phosphorylase B"/>
    <property type="match status" value="2"/>
</dbReference>
<comment type="caution">
    <text evidence="3">The sequence shown here is derived from an EMBL/GenBank/DDBJ whole genome shotgun (WGS) entry which is preliminary data.</text>
</comment>
<proteinExistence type="inferred from homology"/>
<dbReference type="AlphaFoldDB" id="A0AA39RS78"/>
<gene>
    <name evidence="3" type="ORF">LWI29_037918</name>
</gene>
<dbReference type="CDD" id="cd03784">
    <property type="entry name" value="GT1_Gtf-like"/>
    <property type="match status" value="1"/>
</dbReference>
<dbReference type="InterPro" id="IPR002213">
    <property type="entry name" value="UDP_glucos_trans"/>
</dbReference>
<dbReference type="PANTHER" id="PTHR48049">
    <property type="entry name" value="GLYCOSYLTRANSFERASE"/>
    <property type="match status" value="1"/>
</dbReference>
<evidence type="ECO:0000256" key="1">
    <source>
        <dbReference type="ARBA" id="ARBA00009995"/>
    </source>
</evidence>
<evidence type="ECO:0000313" key="3">
    <source>
        <dbReference type="EMBL" id="KAK0580201.1"/>
    </source>
</evidence>
<reference evidence="3" key="2">
    <citation type="submission" date="2023-06" db="EMBL/GenBank/DDBJ databases">
        <authorList>
            <person name="Swenson N.G."/>
            <person name="Wegrzyn J.L."/>
            <person name="Mcevoy S.L."/>
        </authorList>
    </citation>
    <scope>NUCLEOTIDE SEQUENCE</scope>
    <source>
        <strain evidence="3">NS2018</strain>
        <tissue evidence="3">Leaf</tissue>
    </source>
</reference>
<dbReference type="GO" id="GO:0035251">
    <property type="term" value="F:UDP-glucosyltransferase activity"/>
    <property type="evidence" value="ECO:0007669"/>
    <property type="project" value="InterPro"/>
</dbReference>
<sequence>MGEKKLHIAMYPWLAMSHLNAFLQLSNKLAERGHKISFLLPTKTQAKFEPFNLHKHLINFVPVAVPCVDGLPPGTETTADVPYPLHSLVMTAMDLTEAAIEAILSDLKPDFVLYDFTHWLPPLAHKLGIKAIIYCTVSSATIGYLVSPERKLREKILTQADLLKPPPSFPSSMIKLRVHEARGLAAATVKQFWPYCDYLGSQFGKPVILAGPVLPEPPRSVLEAKWDKLLGGFKAKSLIYCTFGSECTMKMDQFQELLLGFELTGLPFLAALKPPMGCETIESALPEGLEERVKGRGFVHGGLGSTAVDPQSSFCWVFCDPLRIVFVIGGYDD</sequence>
<protein>
    <submittedName>
        <fullName evidence="3">Uncharacterized protein</fullName>
    </submittedName>
</protein>
<accession>A0AA39RS78</accession>
<dbReference type="PANTHER" id="PTHR48049:SF34">
    <property type="entry name" value="UDP-GLYCOSYLTRANSFERASE 79B30-LIKE"/>
    <property type="match status" value="1"/>
</dbReference>
<comment type="similarity">
    <text evidence="1">Belongs to the UDP-glycosyltransferase family.</text>
</comment>
<name>A0AA39RS78_ACESA</name>
<evidence type="ECO:0000256" key="2">
    <source>
        <dbReference type="ARBA" id="ARBA00022679"/>
    </source>
</evidence>
<evidence type="ECO:0000313" key="4">
    <source>
        <dbReference type="Proteomes" id="UP001168877"/>
    </source>
</evidence>
<dbReference type="Proteomes" id="UP001168877">
    <property type="component" value="Unassembled WGS sequence"/>
</dbReference>
<organism evidence="3 4">
    <name type="scientific">Acer saccharum</name>
    <name type="common">Sugar maple</name>
    <dbReference type="NCBI Taxonomy" id="4024"/>
    <lineage>
        <taxon>Eukaryota</taxon>
        <taxon>Viridiplantae</taxon>
        <taxon>Streptophyta</taxon>
        <taxon>Embryophyta</taxon>
        <taxon>Tracheophyta</taxon>
        <taxon>Spermatophyta</taxon>
        <taxon>Magnoliopsida</taxon>
        <taxon>eudicotyledons</taxon>
        <taxon>Gunneridae</taxon>
        <taxon>Pentapetalae</taxon>
        <taxon>rosids</taxon>
        <taxon>malvids</taxon>
        <taxon>Sapindales</taxon>
        <taxon>Sapindaceae</taxon>
        <taxon>Hippocastanoideae</taxon>
        <taxon>Acereae</taxon>
        <taxon>Acer</taxon>
    </lineage>
</organism>